<reference evidence="2 3" key="1">
    <citation type="submission" date="2020-12" db="EMBL/GenBank/DDBJ databases">
        <title>FDA dAtabase for Regulatory Grade micrObial Sequences (FDA-ARGOS): Supporting development and validation of Infectious Disease Dx tests.</title>
        <authorList>
            <person name="Sproer C."/>
            <person name="Gronow S."/>
            <person name="Severitt S."/>
            <person name="Schroder I."/>
            <person name="Tallon L."/>
            <person name="Sadzewicz L."/>
            <person name="Zhao X."/>
            <person name="Boylan J."/>
            <person name="Ott S."/>
            <person name="Bowen H."/>
            <person name="Vavikolanu K."/>
            <person name="Mehta A."/>
            <person name="Aluvathingal J."/>
            <person name="Nadendla S."/>
            <person name="Lowell S."/>
            <person name="Myers T."/>
            <person name="Yan Y."/>
            <person name="Sichtig H."/>
        </authorList>
    </citation>
    <scope>NUCLEOTIDE SEQUENCE [LARGE SCALE GENOMIC DNA]</scope>
    <source>
        <strain evidence="2 3">FDAARGOS_990</strain>
    </source>
</reference>
<organism evidence="2 3">
    <name type="scientific">Brevibacterium casei</name>
    <dbReference type="NCBI Taxonomy" id="33889"/>
    <lineage>
        <taxon>Bacteria</taxon>
        <taxon>Bacillati</taxon>
        <taxon>Actinomycetota</taxon>
        <taxon>Actinomycetes</taxon>
        <taxon>Micrococcales</taxon>
        <taxon>Brevibacteriaceae</taxon>
        <taxon>Brevibacterium</taxon>
    </lineage>
</organism>
<dbReference type="InterPro" id="IPR036412">
    <property type="entry name" value="HAD-like_sf"/>
</dbReference>
<evidence type="ECO:0000313" key="3">
    <source>
        <dbReference type="Proteomes" id="UP000595374"/>
    </source>
</evidence>
<gene>
    <name evidence="2" type="ORF">I6H47_15650</name>
</gene>
<dbReference type="PANTHER" id="PTHR31284:SF10">
    <property type="entry name" value="ACID PHOSPHATASE-LIKE PROTEIN"/>
    <property type="match status" value="1"/>
</dbReference>
<dbReference type="InterPro" id="IPR005519">
    <property type="entry name" value="Acid_phosphat_B-like"/>
</dbReference>
<dbReference type="SUPFAM" id="SSF56784">
    <property type="entry name" value="HAD-like"/>
    <property type="match status" value="1"/>
</dbReference>
<dbReference type="InterPro" id="IPR023214">
    <property type="entry name" value="HAD_sf"/>
</dbReference>
<keyword evidence="1" id="KW-0732">Signal</keyword>
<evidence type="ECO:0000256" key="1">
    <source>
        <dbReference type="ARBA" id="ARBA00022729"/>
    </source>
</evidence>
<dbReference type="Proteomes" id="UP000595374">
    <property type="component" value="Chromosome"/>
</dbReference>
<dbReference type="PANTHER" id="PTHR31284">
    <property type="entry name" value="ACID PHOSPHATASE-LIKE PROTEIN"/>
    <property type="match status" value="1"/>
</dbReference>
<dbReference type="GO" id="GO:0009279">
    <property type="term" value="C:cell outer membrane"/>
    <property type="evidence" value="ECO:0007669"/>
    <property type="project" value="InterPro"/>
</dbReference>
<dbReference type="AlphaFoldDB" id="A0A7T3ZYW7"/>
<dbReference type="Gene3D" id="3.40.50.1000">
    <property type="entry name" value="HAD superfamily/HAD-like"/>
    <property type="match status" value="1"/>
</dbReference>
<dbReference type="RefSeq" id="WP_198499288.1">
    <property type="nucleotide sequence ID" value="NZ_CP065989.1"/>
</dbReference>
<dbReference type="SFLD" id="SFLDS00003">
    <property type="entry name" value="Haloacid_Dehalogenase"/>
    <property type="match status" value="1"/>
</dbReference>
<proteinExistence type="predicted"/>
<dbReference type="Pfam" id="PF03767">
    <property type="entry name" value="Acid_phosphat_B"/>
    <property type="match status" value="1"/>
</dbReference>
<protein>
    <recommendedName>
        <fullName evidence="4">5'-nucleotidase, lipoprotein e(P4) family</fullName>
    </recommendedName>
</protein>
<sequence>MKKAMVPVLAILLVVIIGSAVYFLNSDSRSGADANPEAADAPGDEAATASECAVAEYAMGLRWQQGAEAQALQGQTYEFAAKALDDAVAQAPDGEDLAIMTDLDETTIDNSELLARDLAQCHDYSTWDTWGDWEQNGEPGLIPGALDFFSYADSLGVDIFYVSDRTEENKSDTLATLEQLKLPQVGADNVLLLGPPKAERRAIVESDHTLVMQLGDTLQDFDGAFADASLDEQERLVEENADKFGTEWVVLPNPTYGNWAEADLEEWDAPLSTDK</sequence>
<accession>A0A7T3ZYW7</accession>
<dbReference type="EMBL" id="CP065989">
    <property type="protein sequence ID" value="QQB14176.1"/>
    <property type="molecule type" value="Genomic_DNA"/>
</dbReference>
<name>A0A7T3ZYW7_9MICO</name>
<evidence type="ECO:0000313" key="2">
    <source>
        <dbReference type="EMBL" id="QQB14176.1"/>
    </source>
</evidence>
<evidence type="ECO:0008006" key="4">
    <source>
        <dbReference type="Google" id="ProtNLM"/>
    </source>
</evidence>
<dbReference type="InterPro" id="IPR006423">
    <property type="entry name" value="Lipo_e_P4"/>
</dbReference>
<dbReference type="SFLD" id="SFLDG01125">
    <property type="entry name" value="C1.1:_Acid_Phosphatase_Like"/>
    <property type="match status" value="1"/>
</dbReference>